<dbReference type="InterPro" id="IPR015590">
    <property type="entry name" value="Aldehyde_DH_dom"/>
</dbReference>
<sequence length="469" mass="48506">MAALVFPDFARRGDAEEELTITDPRTGEVVGTVICTGDGELRQTVDAARIAQALWEQAPAESRGRLLREAAEVIAAHADELADLTARETGQAQTDARACVFAGVAALRRFAELGAVHGGRSLAGVSTASDYTRFEPRGVAVVLTPWTDPVAVACGLIGAAVVTGNAVIHKPSERAPHTGLRLGRLFSDVLPPDVVQTVVGGPGVGARLVGDPMIDVVAHIGSSATGEVVSRLASVTGTHVVRANGGNDALIVDAGLDPRWCAREAARGAFANSGQLGTAVERIYVHRDVAEAFLTELTAAATQLNESGELAPLVDERMCAHVDEQIRDAVANGARVLVGGEPDPGPGCGYPATVLTGCTPTMAVMREETYGPVAPVQVVDDFDEALIAAGNDRYGLSATVLTGEIAHAQLAIAELQVGSVKINNVFGGAPGASSQPRRDSGLGFAYGPELLDELSVAKLVHLAAPGVHR</sequence>
<organism evidence="3 4">
    <name type="scientific">Gryllotalpicola koreensis</name>
    <dbReference type="NCBI Taxonomy" id="993086"/>
    <lineage>
        <taxon>Bacteria</taxon>
        <taxon>Bacillati</taxon>
        <taxon>Actinomycetota</taxon>
        <taxon>Actinomycetes</taxon>
        <taxon>Micrococcales</taxon>
        <taxon>Microbacteriaceae</taxon>
        <taxon>Gryllotalpicola</taxon>
    </lineage>
</organism>
<dbReference type="EMBL" id="BAABBW010000006">
    <property type="protein sequence ID" value="GAA4180568.1"/>
    <property type="molecule type" value="Genomic_DNA"/>
</dbReference>
<evidence type="ECO:0000256" key="1">
    <source>
        <dbReference type="ARBA" id="ARBA00023002"/>
    </source>
</evidence>
<dbReference type="InterPro" id="IPR016162">
    <property type="entry name" value="Ald_DH_N"/>
</dbReference>
<dbReference type="CDD" id="cd07078">
    <property type="entry name" value="ALDH"/>
    <property type="match status" value="1"/>
</dbReference>
<name>A0ABP8AA18_9MICO</name>
<evidence type="ECO:0000259" key="2">
    <source>
        <dbReference type="Pfam" id="PF00171"/>
    </source>
</evidence>
<dbReference type="PANTHER" id="PTHR11699">
    <property type="entry name" value="ALDEHYDE DEHYDROGENASE-RELATED"/>
    <property type="match status" value="1"/>
</dbReference>
<comment type="caution">
    <text evidence="3">The sequence shown here is derived from an EMBL/GenBank/DDBJ whole genome shotgun (WGS) entry which is preliminary data.</text>
</comment>
<dbReference type="Gene3D" id="3.40.605.10">
    <property type="entry name" value="Aldehyde Dehydrogenase, Chain A, domain 1"/>
    <property type="match status" value="1"/>
</dbReference>
<evidence type="ECO:0000313" key="3">
    <source>
        <dbReference type="EMBL" id="GAA4180568.1"/>
    </source>
</evidence>
<accession>A0ABP8AA18</accession>
<dbReference type="RefSeq" id="WP_344756790.1">
    <property type="nucleotide sequence ID" value="NZ_BAABBW010000006.1"/>
</dbReference>
<dbReference type="Gene3D" id="3.40.309.10">
    <property type="entry name" value="Aldehyde Dehydrogenase, Chain A, domain 2"/>
    <property type="match status" value="1"/>
</dbReference>
<dbReference type="Pfam" id="PF00171">
    <property type="entry name" value="Aldedh"/>
    <property type="match status" value="1"/>
</dbReference>
<evidence type="ECO:0000313" key="4">
    <source>
        <dbReference type="Proteomes" id="UP001501079"/>
    </source>
</evidence>
<dbReference type="InterPro" id="IPR016163">
    <property type="entry name" value="Ald_DH_C"/>
</dbReference>
<protein>
    <submittedName>
        <fullName evidence="3">Aldehyde dehydrogenase family protein</fullName>
    </submittedName>
</protein>
<proteinExistence type="predicted"/>
<keyword evidence="4" id="KW-1185">Reference proteome</keyword>
<dbReference type="Proteomes" id="UP001501079">
    <property type="component" value="Unassembled WGS sequence"/>
</dbReference>
<dbReference type="SUPFAM" id="SSF53720">
    <property type="entry name" value="ALDH-like"/>
    <property type="match status" value="1"/>
</dbReference>
<dbReference type="InterPro" id="IPR016161">
    <property type="entry name" value="Ald_DH/histidinol_DH"/>
</dbReference>
<gene>
    <name evidence="3" type="ORF">GCM10022287_34530</name>
</gene>
<feature type="domain" description="Aldehyde dehydrogenase" evidence="2">
    <location>
        <begin position="16"/>
        <end position="459"/>
    </location>
</feature>
<keyword evidence="1" id="KW-0560">Oxidoreductase</keyword>
<reference evidence="4" key="1">
    <citation type="journal article" date="2019" name="Int. J. Syst. Evol. Microbiol.">
        <title>The Global Catalogue of Microorganisms (GCM) 10K type strain sequencing project: providing services to taxonomists for standard genome sequencing and annotation.</title>
        <authorList>
            <consortium name="The Broad Institute Genomics Platform"/>
            <consortium name="The Broad Institute Genome Sequencing Center for Infectious Disease"/>
            <person name="Wu L."/>
            <person name="Ma J."/>
        </authorList>
    </citation>
    <scope>NUCLEOTIDE SEQUENCE [LARGE SCALE GENOMIC DNA]</scope>
    <source>
        <strain evidence="4">JCM 17591</strain>
    </source>
</reference>